<keyword evidence="5" id="KW-1185">Reference proteome</keyword>
<dbReference type="Gene3D" id="3.30.70.1070">
    <property type="entry name" value="Sporulation related repeat"/>
    <property type="match status" value="1"/>
</dbReference>
<accession>A0A3D9IRF7</accession>
<protein>
    <submittedName>
        <fullName evidence="4">Sporulation related protein</fullName>
    </submittedName>
</protein>
<keyword evidence="2" id="KW-0472">Membrane</keyword>
<keyword evidence="2" id="KW-1133">Transmembrane helix</keyword>
<dbReference type="SUPFAM" id="SSF110997">
    <property type="entry name" value="Sporulation related repeat"/>
    <property type="match status" value="1"/>
</dbReference>
<feature type="domain" description="SPOR" evidence="3">
    <location>
        <begin position="243"/>
        <end position="300"/>
    </location>
</feature>
<feature type="transmembrane region" description="Helical" evidence="2">
    <location>
        <begin position="153"/>
        <end position="175"/>
    </location>
</feature>
<feature type="region of interest" description="Disordered" evidence="1">
    <location>
        <begin position="91"/>
        <end position="115"/>
    </location>
</feature>
<dbReference type="Proteomes" id="UP000256869">
    <property type="component" value="Unassembled WGS sequence"/>
</dbReference>
<sequence>MQPKARMTIRIEQPAKPKLPTTPFGHAIVSKEKLDDPYDEAIETEFTTLNSPYQDDIHALEEIIRKTETVNWNMPSVPSIRVTSVPSLPIPSVPVTNRDRSVPSGPSYDEPDEGRWSVVLPEDEEEAESAGGNGWYNRAMHSREENGPSWGRVFLSVAAAVGTGALFGYIVLSLFTGEPLFPGKPNEVNSPSIQASSEPNLAPTVKEPSTTGVSGSTESTNPVKGEVSGENASASVQIDGDIYYMLQYGVFQNEDSMETAVGQLRDKGYASASEIKDGYRVYVGMARSRDEAELLATQIRDTEIYIKPLGGEPITVSSDMLSAGGAEFMNASGSLMRKLAQYSGNGLLEKQPQALEATDQAALQEAQRLWQGAQASIDQMGGSAAEDARALVLALNSALGSMTEFNQEPSRFHLWNVQSAVMKALISDQELRTAIQPSVVG</sequence>
<evidence type="ECO:0000259" key="3">
    <source>
        <dbReference type="Pfam" id="PF05036"/>
    </source>
</evidence>
<feature type="compositionally biased region" description="Low complexity" evidence="1">
    <location>
        <begin position="209"/>
        <end position="220"/>
    </location>
</feature>
<organism evidence="4 5">
    <name type="scientific">Cohnella lupini</name>
    <dbReference type="NCBI Taxonomy" id="1294267"/>
    <lineage>
        <taxon>Bacteria</taxon>
        <taxon>Bacillati</taxon>
        <taxon>Bacillota</taxon>
        <taxon>Bacilli</taxon>
        <taxon>Bacillales</taxon>
        <taxon>Paenibacillaceae</taxon>
        <taxon>Cohnella</taxon>
    </lineage>
</organism>
<feature type="region of interest" description="Disordered" evidence="1">
    <location>
        <begin position="186"/>
        <end position="231"/>
    </location>
</feature>
<dbReference type="AlphaFoldDB" id="A0A3D9IRF7"/>
<proteinExistence type="predicted"/>
<name>A0A3D9IRF7_9BACL</name>
<dbReference type="InterPro" id="IPR036680">
    <property type="entry name" value="SPOR-like_sf"/>
</dbReference>
<dbReference type="EMBL" id="QRDY01000003">
    <property type="protein sequence ID" value="RED64109.1"/>
    <property type="molecule type" value="Genomic_DNA"/>
</dbReference>
<dbReference type="InterPro" id="IPR007730">
    <property type="entry name" value="SPOR-like_dom"/>
</dbReference>
<reference evidence="4 5" key="1">
    <citation type="submission" date="2018-07" db="EMBL/GenBank/DDBJ databases">
        <title>Genomic Encyclopedia of Type Strains, Phase III (KMG-III): the genomes of soil and plant-associated and newly described type strains.</title>
        <authorList>
            <person name="Whitman W."/>
        </authorList>
    </citation>
    <scope>NUCLEOTIDE SEQUENCE [LARGE SCALE GENOMIC DNA]</scope>
    <source>
        <strain evidence="4 5">CECT 8236</strain>
    </source>
</reference>
<gene>
    <name evidence="4" type="ORF">DFP95_103352</name>
</gene>
<dbReference type="Pfam" id="PF05036">
    <property type="entry name" value="SPOR"/>
    <property type="match status" value="1"/>
</dbReference>
<feature type="compositionally biased region" description="Polar residues" evidence="1">
    <location>
        <begin position="187"/>
        <end position="199"/>
    </location>
</feature>
<evidence type="ECO:0000256" key="1">
    <source>
        <dbReference type="SAM" id="MobiDB-lite"/>
    </source>
</evidence>
<evidence type="ECO:0000313" key="4">
    <source>
        <dbReference type="EMBL" id="RED64109.1"/>
    </source>
</evidence>
<comment type="caution">
    <text evidence="4">The sequence shown here is derived from an EMBL/GenBank/DDBJ whole genome shotgun (WGS) entry which is preliminary data.</text>
</comment>
<dbReference type="GO" id="GO:0042834">
    <property type="term" value="F:peptidoglycan binding"/>
    <property type="evidence" value="ECO:0007669"/>
    <property type="project" value="InterPro"/>
</dbReference>
<evidence type="ECO:0000313" key="5">
    <source>
        <dbReference type="Proteomes" id="UP000256869"/>
    </source>
</evidence>
<keyword evidence="2" id="KW-0812">Transmembrane</keyword>
<evidence type="ECO:0000256" key="2">
    <source>
        <dbReference type="SAM" id="Phobius"/>
    </source>
</evidence>
<dbReference type="RefSeq" id="WP_181907325.1">
    <property type="nucleotide sequence ID" value="NZ_QRDY01000003.1"/>
</dbReference>